<keyword evidence="2" id="KW-1133">Transmembrane helix</keyword>
<dbReference type="SUPFAM" id="SSF103481">
    <property type="entry name" value="Multidrug resistance efflux transporter EmrE"/>
    <property type="match status" value="2"/>
</dbReference>
<feature type="domain" description="EamA" evidence="3">
    <location>
        <begin position="45"/>
        <end position="183"/>
    </location>
</feature>
<feature type="transmembrane region" description="Helical" evidence="2">
    <location>
        <begin position="254"/>
        <end position="272"/>
    </location>
</feature>
<feature type="domain" description="EamA" evidence="3">
    <location>
        <begin position="195"/>
        <end position="324"/>
    </location>
</feature>
<dbReference type="GeneID" id="300406341"/>
<feature type="compositionally biased region" description="Low complexity" evidence="1">
    <location>
        <begin position="18"/>
        <end position="30"/>
    </location>
</feature>
<feature type="transmembrane region" description="Helical" evidence="2">
    <location>
        <begin position="193"/>
        <end position="212"/>
    </location>
</feature>
<feature type="transmembrane region" description="Helical" evidence="2">
    <location>
        <begin position="224"/>
        <end position="242"/>
    </location>
</feature>
<sequence>MPEGTPQNTGNTHDAAQHHAASSSLAGSPATPTPSPQTGFSQQLALHTAAMLFGASALFGEHIAASSTMIVFGRGLFSWLALTVIALAGLAGLRSAARLSGGAPWQGIAPASAARLLIAGVLLAVHWLAFFLAIKEGGVAVGTLGFACFPAFVILLEWPLRRERPSLGDAGVIALVCIGLALVTPQFDWQANATVGLAWGVLSGAIYAVIALSNRVLGAQASPLQASWWQCLAIVIVLAPFIGREAFALPAAQWGWLACLGVVCTALAYTLFIHALRTVKASQAAVVIALEPVYAIAFAWVLFGTSPTLKMLVGGVCIVGAVAWSGWMRGRRGAH</sequence>
<keyword evidence="2" id="KW-0812">Transmembrane</keyword>
<evidence type="ECO:0000259" key="3">
    <source>
        <dbReference type="Pfam" id="PF00892"/>
    </source>
</evidence>
<dbReference type="PANTHER" id="PTHR22911:SF137">
    <property type="entry name" value="SOLUTE CARRIER FAMILY 35 MEMBER G2-RELATED"/>
    <property type="match status" value="1"/>
</dbReference>
<keyword evidence="2" id="KW-0472">Membrane</keyword>
<dbReference type="Pfam" id="PF00892">
    <property type="entry name" value="EamA"/>
    <property type="match status" value="2"/>
</dbReference>
<accession>A0A5E4Y8E2</accession>
<feature type="transmembrane region" description="Helical" evidence="2">
    <location>
        <begin position="140"/>
        <end position="160"/>
    </location>
</feature>
<feature type="transmembrane region" description="Helical" evidence="2">
    <location>
        <begin position="309"/>
        <end position="327"/>
    </location>
</feature>
<dbReference type="PANTHER" id="PTHR22911">
    <property type="entry name" value="ACYL-MALONYL CONDENSING ENZYME-RELATED"/>
    <property type="match status" value="1"/>
</dbReference>
<proteinExistence type="predicted"/>
<dbReference type="Proteomes" id="UP000366945">
    <property type="component" value="Unassembled WGS sequence"/>
</dbReference>
<dbReference type="InterPro" id="IPR000620">
    <property type="entry name" value="EamA_dom"/>
</dbReference>
<evidence type="ECO:0000313" key="4">
    <source>
        <dbReference type="EMBL" id="VVE44926.1"/>
    </source>
</evidence>
<evidence type="ECO:0000256" key="1">
    <source>
        <dbReference type="SAM" id="MobiDB-lite"/>
    </source>
</evidence>
<reference evidence="4 5" key="1">
    <citation type="submission" date="2019-08" db="EMBL/GenBank/DDBJ databases">
        <authorList>
            <person name="Peeters C."/>
        </authorList>
    </citation>
    <scope>NUCLEOTIDE SEQUENCE [LARGE SCALE GENOMIC DNA]</scope>
    <source>
        <strain evidence="4 5">LMG 31114</strain>
    </source>
</reference>
<feature type="compositionally biased region" description="Polar residues" evidence="1">
    <location>
        <begin position="1"/>
        <end position="14"/>
    </location>
</feature>
<dbReference type="AlphaFoldDB" id="A0A5E4Y8E2"/>
<dbReference type="GO" id="GO:0016020">
    <property type="term" value="C:membrane"/>
    <property type="evidence" value="ECO:0007669"/>
    <property type="project" value="InterPro"/>
</dbReference>
<gene>
    <name evidence="4" type="ORF">PPN31114_04357</name>
</gene>
<evidence type="ECO:0000256" key="2">
    <source>
        <dbReference type="SAM" id="Phobius"/>
    </source>
</evidence>
<dbReference type="OrthoDB" id="9150437at2"/>
<dbReference type="InterPro" id="IPR037185">
    <property type="entry name" value="EmrE-like"/>
</dbReference>
<feature type="region of interest" description="Disordered" evidence="1">
    <location>
        <begin position="1"/>
        <end position="40"/>
    </location>
</feature>
<dbReference type="RefSeq" id="WP_150681546.1">
    <property type="nucleotide sequence ID" value="NZ_CABPSK010000004.1"/>
</dbReference>
<protein>
    <submittedName>
        <fullName evidence="4">EamA family transporter</fullName>
    </submittedName>
</protein>
<feature type="transmembrane region" description="Helical" evidence="2">
    <location>
        <begin position="167"/>
        <end position="187"/>
    </location>
</feature>
<keyword evidence="5" id="KW-1185">Reference proteome</keyword>
<feature type="transmembrane region" description="Helical" evidence="2">
    <location>
        <begin position="284"/>
        <end position="303"/>
    </location>
</feature>
<dbReference type="Gene3D" id="1.10.3730.20">
    <property type="match status" value="1"/>
</dbReference>
<feature type="transmembrane region" description="Helical" evidence="2">
    <location>
        <begin position="76"/>
        <end position="93"/>
    </location>
</feature>
<organism evidence="4 5">
    <name type="scientific">Pandoraea pneumonica</name>
    <dbReference type="NCBI Taxonomy" id="2508299"/>
    <lineage>
        <taxon>Bacteria</taxon>
        <taxon>Pseudomonadati</taxon>
        <taxon>Pseudomonadota</taxon>
        <taxon>Betaproteobacteria</taxon>
        <taxon>Burkholderiales</taxon>
        <taxon>Burkholderiaceae</taxon>
        <taxon>Pandoraea</taxon>
    </lineage>
</organism>
<dbReference type="EMBL" id="CABPSK010000004">
    <property type="protein sequence ID" value="VVE44926.1"/>
    <property type="molecule type" value="Genomic_DNA"/>
</dbReference>
<feature type="transmembrane region" description="Helical" evidence="2">
    <location>
        <begin position="114"/>
        <end position="134"/>
    </location>
</feature>
<name>A0A5E4Y8E2_9BURK</name>
<evidence type="ECO:0000313" key="5">
    <source>
        <dbReference type="Proteomes" id="UP000366945"/>
    </source>
</evidence>